<evidence type="ECO:0000256" key="2">
    <source>
        <dbReference type="SAM" id="MobiDB-lite"/>
    </source>
</evidence>
<keyword evidence="3" id="KW-0472">Membrane</keyword>
<evidence type="ECO:0000256" key="1">
    <source>
        <dbReference type="SAM" id="Coils"/>
    </source>
</evidence>
<gene>
    <name evidence="4" type="ORF">BU23DRAFT_561049</name>
</gene>
<evidence type="ECO:0000313" key="5">
    <source>
        <dbReference type="Proteomes" id="UP000800036"/>
    </source>
</evidence>
<evidence type="ECO:0000313" key="4">
    <source>
        <dbReference type="EMBL" id="KAF1965497.1"/>
    </source>
</evidence>
<feature type="region of interest" description="Disordered" evidence="2">
    <location>
        <begin position="437"/>
        <end position="471"/>
    </location>
</feature>
<sequence>MAAAIQNYLTVLDPAAQFLAYVIAAKHLAFVNSAYRRVSLNVDPDTPVLQATLPDNPPAKSSSSFRLQVIKMLYLAAGDPGLAENVGVQRSTMAPSPSANSGPSATSTWSVTATHALVSSTPTLSTEDFYALERQEHMTYVDFIGEMAMATHCLLQIPDSQSLYAIELYQDITYMDHFGDLALCPCQQTVIKSRKYSWYTVELTPNVSYISHPGDMELIRPNTIGKRTGFSYPSLLRTFGKWLNDSILRAGNGLSSNSGYLLDICRMILQVITAHMVPMVGVLSICASALAITHLLLQVQKFKRQLHNSQRELYRYQREAQTYWDSPTESPTDTIRRIEELAELIHTLSDNLDTELTKTKNIDARLEQVEQARGEVRTRIAASCRSIRPWNLKASDEFEIVRKVSDSFEGEVLAALACLLHAIHHLNGRVLAQAGSARTGFGSPQGPGQQTFMSPQQPQYPAQGYPAQQRW</sequence>
<keyword evidence="1" id="KW-0175">Coiled coil</keyword>
<feature type="compositionally biased region" description="Low complexity" evidence="2">
    <location>
        <begin position="455"/>
        <end position="471"/>
    </location>
</feature>
<reference evidence="4" key="1">
    <citation type="journal article" date="2020" name="Stud. Mycol.">
        <title>101 Dothideomycetes genomes: a test case for predicting lifestyles and emergence of pathogens.</title>
        <authorList>
            <person name="Haridas S."/>
            <person name="Albert R."/>
            <person name="Binder M."/>
            <person name="Bloem J."/>
            <person name="Labutti K."/>
            <person name="Salamov A."/>
            <person name="Andreopoulos B."/>
            <person name="Baker S."/>
            <person name="Barry K."/>
            <person name="Bills G."/>
            <person name="Bluhm B."/>
            <person name="Cannon C."/>
            <person name="Castanera R."/>
            <person name="Culley D."/>
            <person name="Daum C."/>
            <person name="Ezra D."/>
            <person name="Gonzalez J."/>
            <person name="Henrissat B."/>
            <person name="Kuo A."/>
            <person name="Liang C."/>
            <person name="Lipzen A."/>
            <person name="Lutzoni F."/>
            <person name="Magnuson J."/>
            <person name="Mondo S."/>
            <person name="Nolan M."/>
            <person name="Ohm R."/>
            <person name="Pangilinan J."/>
            <person name="Park H.-J."/>
            <person name="Ramirez L."/>
            <person name="Alfaro M."/>
            <person name="Sun H."/>
            <person name="Tritt A."/>
            <person name="Yoshinaga Y."/>
            <person name="Zwiers L.-H."/>
            <person name="Turgeon B."/>
            <person name="Goodwin S."/>
            <person name="Spatafora J."/>
            <person name="Crous P."/>
            <person name="Grigoriev I."/>
        </authorList>
    </citation>
    <scope>NUCLEOTIDE SEQUENCE</scope>
    <source>
        <strain evidence="4">CBS 107.79</strain>
    </source>
</reference>
<feature type="transmembrane region" description="Helical" evidence="3">
    <location>
        <begin position="276"/>
        <end position="297"/>
    </location>
</feature>
<proteinExistence type="predicted"/>
<organism evidence="4 5">
    <name type="scientific">Bimuria novae-zelandiae CBS 107.79</name>
    <dbReference type="NCBI Taxonomy" id="1447943"/>
    <lineage>
        <taxon>Eukaryota</taxon>
        <taxon>Fungi</taxon>
        <taxon>Dikarya</taxon>
        <taxon>Ascomycota</taxon>
        <taxon>Pezizomycotina</taxon>
        <taxon>Dothideomycetes</taxon>
        <taxon>Pleosporomycetidae</taxon>
        <taxon>Pleosporales</taxon>
        <taxon>Massarineae</taxon>
        <taxon>Didymosphaeriaceae</taxon>
        <taxon>Bimuria</taxon>
    </lineage>
</organism>
<keyword evidence="3" id="KW-1133">Transmembrane helix</keyword>
<keyword evidence="5" id="KW-1185">Reference proteome</keyword>
<dbReference type="Proteomes" id="UP000800036">
    <property type="component" value="Unassembled WGS sequence"/>
</dbReference>
<keyword evidence="3" id="KW-0812">Transmembrane</keyword>
<protein>
    <submittedName>
        <fullName evidence="4">Uncharacterized protein</fullName>
    </submittedName>
</protein>
<name>A0A6A5UWU2_9PLEO</name>
<accession>A0A6A5UWU2</accession>
<feature type="coiled-coil region" evidence="1">
    <location>
        <begin position="292"/>
        <end position="319"/>
    </location>
</feature>
<dbReference type="AlphaFoldDB" id="A0A6A5UWU2"/>
<dbReference type="EMBL" id="ML976761">
    <property type="protein sequence ID" value="KAF1965497.1"/>
    <property type="molecule type" value="Genomic_DNA"/>
</dbReference>
<evidence type="ECO:0000256" key="3">
    <source>
        <dbReference type="SAM" id="Phobius"/>
    </source>
</evidence>